<comment type="caution">
    <text evidence="1">The sequence shown here is derived from an EMBL/GenBank/DDBJ whole genome shotgun (WGS) entry which is preliminary data.</text>
</comment>
<dbReference type="Gene3D" id="1.10.287.1080">
    <property type="entry name" value="MazG-like"/>
    <property type="match status" value="1"/>
</dbReference>
<name>X1C658_9ZZZZ</name>
<gene>
    <name evidence="1" type="ORF">S01H4_42029</name>
</gene>
<reference evidence="1" key="1">
    <citation type="journal article" date="2014" name="Front. Microbiol.">
        <title>High frequency of phylogenetically diverse reductive dehalogenase-homologous genes in deep subseafloor sedimentary metagenomes.</title>
        <authorList>
            <person name="Kawai M."/>
            <person name="Futagami T."/>
            <person name="Toyoda A."/>
            <person name="Takaki Y."/>
            <person name="Nishi S."/>
            <person name="Hori S."/>
            <person name="Arai W."/>
            <person name="Tsubouchi T."/>
            <person name="Morono Y."/>
            <person name="Uchiyama I."/>
            <person name="Ito T."/>
            <person name="Fujiyama A."/>
            <person name="Inagaki F."/>
            <person name="Takami H."/>
        </authorList>
    </citation>
    <scope>NUCLEOTIDE SEQUENCE</scope>
    <source>
        <strain evidence="1">Expedition CK06-06</strain>
    </source>
</reference>
<dbReference type="PANTHER" id="PTHR46523">
    <property type="entry name" value="DCTP PYROPHOSPHATASE 1"/>
    <property type="match status" value="1"/>
</dbReference>
<organism evidence="1">
    <name type="scientific">marine sediment metagenome</name>
    <dbReference type="NCBI Taxonomy" id="412755"/>
    <lineage>
        <taxon>unclassified sequences</taxon>
        <taxon>metagenomes</taxon>
        <taxon>ecological metagenomes</taxon>
    </lineage>
</organism>
<dbReference type="EMBL" id="BART01023037">
    <property type="protein sequence ID" value="GAH03531.1"/>
    <property type="molecule type" value="Genomic_DNA"/>
</dbReference>
<dbReference type="SUPFAM" id="SSF101386">
    <property type="entry name" value="all-alpha NTP pyrophosphatases"/>
    <property type="match status" value="1"/>
</dbReference>
<dbReference type="InterPro" id="IPR025984">
    <property type="entry name" value="DCTPP"/>
</dbReference>
<protein>
    <recommendedName>
        <fullName evidence="2">NTP pyrophosphohydrolase MazG putative catalytic core domain-containing protein</fullName>
    </recommendedName>
</protein>
<dbReference type="CDD" id="cd11537">
    <property type="entry name" value="NTP-PPase_RS21-C6_like"/>
    <property type="match status" value="1"/>
</dbReference>
<dbReference type="AlphaFoldDB" id="X1C658"/>
<proteinExistence type="predicted"/>
<dbReference type="GO" id="GO:0009143">
    <property type="term" value="P:nucleoside triphosphate catabolic process"/>
    <property type="evidence" value="ECO:0007669"/>
    <property type="project" value="InterPro"/>
</dbReference>
<dbReference type="Pfam" id="PF12643">
    <property type="entry name" value="MazG-like"/>
    <property type="match status" value="1"/>
</dbReference>
<accession>X1C658</accession>
<dbReference type="PANTHER" id="PTHR46523:SF1">
    <property type="entry name" value="DCTP PYROPHOSPHATASE 1"/>
    <property type="match status" value="1"/>
</dbReference>
<sequence length="122" mass="14397">MAPKLEDNNTTISHFKEEVGRFVKERRWSKFHNPKDLIQAIGIEVSELSEIFLFKEFSLDKIQNDKELLENISDEIADVFIYLVSLVNSLNLDLTNSFTKKMEKNKEKYSLLKFNNGYYQKL</sequence>
<evidence type="ECO:0008006" key="2">
    <source>
        <dbReference type="Google" id="ProtNLM"/>
    </source>
</evidence>
<dbReference type="InterPro" id="IPR052555">
    <property type="entry name" value="dCTP_Pyrophosphatase"/>
</dbReference>
<evidence type="ECO:0000313" key="1">
    <source>
        <dbReference type="EMBL" id="GAH03531.1"/>
    </source>
</evidence>
<dbReference type="PIRSF" id="PIRSF029826">
    <property type="entry name" value="UCP029826_pph"/>
    <property type="match status" value="1"/>
</dbReference>
<dbReference type="GO" id="GO:0047429">
    <property type="term" value="F:nucleoside triphosphate diphosphatase activity"/>
    <property type="evidence" value="ECO:0007669"/>
    <property type="project" value="InterPro"/>
</dbReference>